<dbReference type="SUPFAM" id="SSF63825">
    <property type="entry name" value="YWTD domain"/>
    <property type="match status" value="1"/>
</dbReference>
<dbReference type="OMA" id="GIWSWIT"/>
<accession>A0A7N0TPJ2</accession>
<dbReference type="Proteomes" id="UP000594263">
    <property type="component" value="Unplaced"/>
</dbReference>
<dbReference type="AlphaFoldDB" id="A0A7N0TPJ2"/>
<organism evidence="1 2">
    <name type="scientific">Kalanchoe fedtschenkoi</name>
    <name type="common">Lavender scallops</name>
    <name type="synonym">South American air plant</name>
    <dbReference type="NCBI Taxonomy" id="63787"/>
    <lineage>
        <taxon>Eukaryota</taxon>
        <taxon>Viridiplantae</taxon>
        <taxon>Streptophyta</taxon>
        <taxon>Embryophyta</taxon>
        <taxon>Tracheophyta</taxon>
        <taxon>Spermatophyta</taxon>
        <taxon>Magnoliopsida</taxon>
        <taxon>eudicotyledons</taxon>
        <taxon>Gunneridae</taxon>
        <taxon>Pentapetalae</taxon>
        <taxon>Saxifragales</taxon>
        <taxon>Crassulaceae</taxon>
        <taxon>Kalanchoe</taxon>
    </lineage>
</organism>
<reference evidence="1" key="1">
    <citation type="submission" date="2021-01" db="UniProtKB">
        <authorList>
            <consortium name="EnsemblPlants"/>
        </authorList>
    </citation>
    <scope>IDENTIFICATION</scope>
</reference>
<dbReference type="Gene3D" id="2.120.10.30">
    <property type="entry name" value="TolB, C-terminal domain"/>
    <property type="match status" value="1"/>
</dbReference>
<dbReference type="InterPro" id="IPR011042">
    <property type="entry name" value="6-blade_b-propeller_TolB-like"/>
</dbReference>
<evidence type="ECO:0000313" key="1">
    <source>
        <dbReference type="EnsemblPlants" id="Kaladp0040s0700.1.v1.1"/>
    </source>
</evidence>
<dbReference type="Gramene" id="Kaladp0040s0700.1.v1.1">
    <property type="protein sequence ID" value="Kaladp0040s0700.1.v1.1"/>
    <property type="gene ID" value="Kaladp0040s0700.v1.1"/>
</dbReference>
<evidence type="ECO:0008006" key="3">
    <source>
        <dbReference type="Google" id="ProtNLM"/>
    </source>
</evidence>
<keyword evidence="2" id="KW-1185">Reference proteome</keyword>
<protein>
    <recommendedName>
        <fullName evidence="3">NHL domain-containing protein</fullName>
    </recommendedName>
</protein>
<name>A0A7N0TPJ2_KALFE</name>
<evidence type="ECO:0000313" key="2">
    <source>
        <dbReference type="Proteomes" id="UP000594263"/>
    </source>
</evidence>
<dbReference type="EnsemblPlants" id="Kaladp0040s0700.1.v1.1">
    <property type="protein sequence ID" value="Kaladp0040s0700.1.v1.1"/>
    <property type="gene ID" value="Kaladp0040s0700.v1.1"/>
</dbReference>
<proteinExistence type="predicted"/>
<dbReference type="PANTHER" id="PTHR46388:SF3">
    <property type="entry name" value="DUF1618 DOMAIN-CONTAINING PROTEIN"/>
    <property type="match status" value="1"/>
</dbReference>
<sequence>MAGRLRRLWDVARCLPRIDRGSFQMQCCRSLKSAAAASSLLHCLLEKSSGISGMKLLNGCSFRRFTAATQIAEVSATDMDLLTFIKSSLDDNEGPSHCWVNKAEGSGDAIKRDGIFLVIAGAFHQDSSPWCHDYAIMIENVKKVQQRYPLLNVMGFQSRMSTNLDAYQASLSQLFMNEYVSFPIIYSRRDFPQVADGQCYFVFKNFSSPIIYLESGADLEVLDKALRDLDIKEDPHSELEGTGQKKNVVKETSYQDVYANEKDQHSGLKANAQKQNVVKEPCVSSLMRNLLLYSPGCISTDDCGNRIFLSDSNHHRIIIIDDMGVIQDCVGSSPGFEDGEFETAKLFRPAASYYDEAKEWLYFVDSENHAIRRANLEKRVIETVYPSSNSNNKTDGLWSWIRNKVGKQENDDTNDEDFNPLSLMFPWHLLKSEDDDFYVMNRSFESLWIMDPSSWEIKEVVRGPSKISEFCGQMTMDKVSPLKQFPCDWLQGKADNASSLGRIPYSGLLSSFATIKDGIIFYDTVRQQLLEYNRETGFTYLQLSNFGILGLPYWLDCTLEKVYSIGDVRQPPEADDIQSFTLLPGEVQMQIIIDIPSGTELVEPIQDGSIWRQARGAAVEISRSDQKEISVEKVGIAQQWYDELDSISLLPESDEEVEEDVGEAKIVSISTIRDDQVCINCAVNTSPGTSEVIIYAALYLRLKKDAESTTEISVEDADRIAAIVKPKKSTNTALDPCFRSILTSNKVSRDLIFMKPLHIRIKLFNLDHPKTADVRETVLTDSFIKVNVSLNS</sequence>
<dbReference type="PANTHER" id="PTHR46388">
    <property type="entry name" value="NHL REPEAT-CONTAINING PROTEIN 2"/>
    <property type="match status" value="1"/>
</dbReference>